<accession>A0A0W8FZY0</accession>
<keyword evidence="2 5" id="KW-0812">Transmembrane</keyword>
<proteinExistence type="predicted"/>
<dbReference type="EMBL" id="LNQE01000465">
    <property type="protein sequence ID" value="KUG26429.1"/>
    <property type="molecule type" value="Genomic_DNA"/>
</dbReference>
<dbReference type="GO" id="GO:0016020">
    <property type="term" value="C:membrane"/>
    <property type="evidence" value="ECO:0007669"/>
    <property type="project" value="UniProtKB-SubCell"/>
</dbReference>
<feature type="transmembrane region" description="Helical" evidence="5">
    <location>
        <begin position="29"/>
        <end position="52"/>
    </location>
</feature>
<evidence type="ECO:0000313" key="6">
    <source>
        <dbReference type="EMBL" id="KUG26429.1"/>
    </source>
</evidence>
<dbReference type="InterPro" id="IPR002781">
    <property type="entry name" value="TM_pro_TauE-like"/>
</dbReference>
<feature type="transmembrane region" description="Helical" evidence="5">
    <location>
        <begin position="140"/>
        <end position="156"/>
    </location>
</feature>
<dbReference type="AlphaFoldDB" id="A0A0W8FZY0"/>
<sequence length="262" mass="28354">MEYIVIALVALFVSGLTFFSGFGLGTLLLPAFAIFFPIEIAVAATAVVHFVNNIYKFILIGREGNLKVILTFGIPAVVAAIGGAYLLDIISQIKGLVTYTLFEKEFTVTPVKIIIAALMMIFAVFELLPNLKNFKIDNKWIPIGGILSGFFGGLSGHQGALRTAFLIRTGLEKKEFIGTLTGCSLLIDITRITVYGLTFIKTDFGILDQTGLLNLLSVGIFAAFIGTTFGRYLVEKITFRAIQYTVAAMLFILSIALGMGAV</sequence>
<comment type="subcellular location">
    <subcellularLocation>
        <location evidence="1">Membrane</location>
        <topology evidence="1">Multi-pass membrane protein</topology>
    </subcellularLocation>
</comment>
<gene>
    <name evidence="6" type="ORF">ASZ90_003736</name>
</gene>
<evidence type="ECO:0000256" key="3">
    <source>
        <dbReference type="ARBA" id="ARBA00022989"/>
    </source>
</evidence>
<evidence type="ECO:0000256" key="1">
    <source>
        <dbReference type="ARBA" id="ARBA00004141"/>
    </source>
</evidence>
<name>A0A0W8FZY0_9ZZZZ</name>
<feature type="transmembrane region" description="Helical" evidence="5">
    <location>
        <begin position="176"/>
        <end position="200"/>
    </location>
</feature>
<evidence type="ECO:0000256" key="5">
    <source>
        <dbReference type="SAM" id="Phobius"/>
    </source>
</evidence>
<keyword evidence="3 5" id="KW-1133">Transmembrane helix</keyword>
<feature type="transmembrane region" description="Helical" evidence="5">
    <location>
        <begin position="64"/>
        <end position="87"/>
    </location>
</feature>
<feature type="transmembrane region" description="Helical" evidence="5">
    <location>
        <begin position="212"/>
        <end position="229"/>
    </location>
</feature>
<dbReference type="Pfam" id="PF01925">
    <property type="entry name" value="TauE"/>
    <property type="match status" value="1"/>
</dbReference>
<organism evidence="6">
    <name type="scientific">hydrocarbon metagenome</name>
    <dbReference type="NCBI Taxonomy" id="938273"/>
    <lineage>
        <taxon>unclassified sequences</taxon>
        <taxon>metagenomes</taxon>
        <taxon>ecological metagenomes</taxon>
    </lineage>
</organism>
<protein>
    <submittedName>
        <fullName evidence="6">Uncharacterized protein</fullName>
    </submittedName>
</protein>
<feature type="transmembrane region" description="Helical" evidence="5">
    <location>
        <begin position="107"/>
        <end position="128"/>
    </location>
</feature>
<keyword evidence="4 5" id="KW-0472">Membrane</keyword>
<evidence type="ECO:0000256" key="4">
    <source>
        <dbReference type="ARBA" id="ARBA00023136"/>
    </source>
</evidence>
<comment type="caution">
    <text evidence="6">The sequence shown here is derived from an EMBL/GenBank/DDBJ whole genome shotgun (WGS) entry which is preliminary data.</text>
</comment>
<evidence type="ECO:0000256" key="2">
    <source>
        <dbReference type="ARBA" id="ARBA00022692"/>
    </source>
</evidence>
<feature type="transmembrane region" description="Helical" evidence="5">
    <location>
        <begin position="241"/>
        <end position="261"/>
    </location>
</feature>
<reference evidence="6" key="1">
    <citation type="journal article" date="2015" name="Proc. Natl. Acad. Sci. U.S.A.">
        <title>Networks of energetic and metabolic interactions define dynamics in microbial communities.</title>
        <authorList>
            <person name="Embree M."/>
            <person name="Liu J.K."/>
            <person name="Al-Bassam M.M."/>
            <person name="Zengler K."/>
        </authorList>
    </citation>
    <scope>NUCLEOTIDE SEQUENCE</scope>
</reference>